<gene>
    <name evidence="1" type="ORF">QO016_004898</name>
</gene>
<evidence type="ECO:0000313" key="1">
    <source>
        <dbReference type="EMBL" id="MDQ0445369.1"/>
    </source>
</evidence>
<protein>
    <submittedName>
        <fullName evidence="1">Uncharacterized protein</fullName>
    </submittedName>
</protein>
<name>A0ABU0HSQ0_9HYPH</name>
<accession>A0ABU0HSQ0</accession>
<dbReference type="Proteomes" id="UP001236369">
    <property type="component" value="Unassembled WGS sequence"/>
</dbReference>
<organism evidence="1 2">
    <name type="scientific">Methylobacterium persicinum</name>
    <dbReference type="NCBI Taxonomy" id="374426"/>
    <lineage>
        <taxon>Bacteria</taxon>
        <taxon>Pseudomonadati</taxon>
        <taxon>Pseudomonadota</taxon>
        <taxon>Alphaproteobacteria</taxon>
        <taxon>Hyphomicrobiales</taxon>
        <taxon>Methylobacteriaceae</taxon>
        <taxon>Methylobacterium</taxon>
    </lineage>
</organism>
<proteinExistence type="predicted"/>
<comment type="caution">
    <text evidence="1">The sequence shown here is derived from an EMBL/GenBank/DDBJ whole genome shotgun (WGS) entry which is preliminary data.</text>
</comment>
<sequence length="43" mass="4630">MPDQITEKLDADKPPNKAAFAGCAHLIAAYDDLLFEVVTGPRS</sequence>
<reference evidence="1 2" key="1">
    <citation type="submission" date="2023-07" db="EMBL/GenBank/DDBJ databases">
        <title>Genomic Encyclopedia of Type Strains, Phase IV (KMG-IV): sequencing the most valuable type-strain genomes for metagenomic binning, comparative biology and taxonomic classification.</title>
        <authorList>
            <person name="Goeker M."/>
        </authorList>
    </citation>
    <scope>NUCLEOTIDE SEQUENCE [LARGE SCALE GENOMIC DNA]</scope>
    <source>
        <strain evidence="1 2">DSM 19562</strain>
    </source>
</reference>
<evidence type="ECO:0000313" key="2">
    <source>
        <dbReference type="Proteomes" id="UP001236369"/>
    </source>
</evidence>
<keyword evidence="2" id="KW-1185">Reference proteome</keyword>
<dbReference type="EMBL" id="JAUSVV010000028">
    <property type="protein sequence ID" value="MDQ0445369.1"/>
    <property type="molecule type" value="Genomic_DNA"/>
</dbReference>